<accession>A0A0E9P691</accession>
<organism evidence="1">
    <name type="scientific">Anguilla anguilla</name>
    <name type="common">European freshwater eel</name>
    <name type="synonym">Muraena anguilla</name>
    <dbReference type="NCBI Taxonomy" id="7936"/>
    <lineage>
        <taxon>Eukaryota</taxon>
        <taxon>Metazoa</taxon>
        <taxon>Chordata</taxon>
        <taxon>Craniata</taxon>
        <taxon>Vertebrata</taxon>
        <taxon>Euteleostomi</taxon>
        <taxon>Actinopterygii</taxon>
        <taxon>Neopterygii</taxon>
        <taxon>Teleostei</taxon>
        <taxon>Anguilliformes</taxon>
        <taxon>Anguillidae</taxon>
        <taxon>Anguilla</taxon>
    </lineage>
</organism>
<dbReference type="EMBL" id="GBXM01108578">
    <property type="protein sequence ID" value="JAG99998.1"/>
    <property type="molecule type" value="Transcribed_RNA"/>
</dbReference>
<proteinExistence type="predicted"/>
<protein>
    <submittedName>
        <fullName evidence="1">Uncharacterized protein</fullName>
    </submittedName>
</protein>
<dbReference type="AlphaFoldDB" id="A0A0E9P691"/>
<reference evidence="1" key="1">
    <citation type="submission" date="2014-11" db="EMBL/GenBank/DDBJ databases">
        <authorList>
            <person name="Amaro Gonzalez C."/>
        </authorList>
    </citation>
    <scope>NUCLEOTIDE SEQUENCE</scope>
</reference>
<evidence type="ECO:0000313" key="1">
    <source>
        <dbReference type="EMBL" id="JAG99998.1"/>
    </source>
</evidence>
<sequence>MYKHAHVWRCQICFIYLFIYF</sequence>
<name>A0A0E9P691_ANGAN</name>
<reference evidence="1" key="2">
    <citation type="journal article" date="2015" name="Fish Shellfish Immunol.">
        <title>Early steps in the European eel (Anguilla anguilla)-Vibrio vulnificus interaction in the gills: Role of the RtxA13 toxin.</title>
        <authorList>
            <person name="Callol A."/>
            <person name="Pajuelo D."/>
            <person name="Ebbesson L."/>
            <person name="Teles M."/>
            <person name="MacKenzie S."/>
            <person name="Amaro C."/>
        </authorList>
    </citation>
    <scope>NUCLEOTIDE SEQUENCE</scope>
</reference>